<dbReference type="RefSeq" id="WP_166174880.1">
    <property type="nucleotide sequence ID" value="NZ_CP045119.1"/>
</dbReference>
<dbReference type="KEGG" id="rub:GBA63_07395"/>
<dbReference type="PANTHER" id="PTHR12788">
    <property type="entry name" value="PROTEIN-TYROSINE SULFOTRANSFERASE 2"/>
    <property type="match status" value="1"/>
</dbReference>
<organism evidence="2 3">
    <name type="scientific">Rubrobacter tropicus</name>
    <dbReference type="NCBI Taxonomy" id="2653851"/>
    <lineage>
        <taxon>Bacteria</taxon>
        <taxon>Bacillati</taxon>
        <taxon>Actinomycetota</taxon>
        <taxon>Rubrobacteria</taxon>
        <taxon>Rubrobacterales</taxon>
        <taxon>Rubrobacteraceae</taxon>
        <taxon>Rubrobacter</taxon>
    </lineage>
</organism>
<proteinExistence type="predicted"/>
<dbReference type="GO" id="GO:0008476">
    <property type="term" value="F:protein-tyrosine sulfotransferase activity"/>
    <property type="evidence" value="ECO:0007669"/>
    <property type="project" value="InterPro"/>
</dbReference>
<reference evidence="2 3" key="1">
    <citation type="submission" date="2019-10" db="EMBL/GenBank/DDBJ databases">
        <title>Rubrobacter sp nov SCSIO 52090 isolated from a deep-sea sediment in the South China Sea.</title>
        <authorList>
            <person name="Chen R.W."/>
        </authorList>
    </citation>
    <scope>NUCLEOTIDE SEQUENCE [LARGE SCALE GENOMIC DNA]</scope>
    <source>
        <strain evidence="2 3">SCSIO 52909</strain>
    </source>
</reference>
<dbReference type="InterPro" id="IPR026634">
    <property type="entry name" value="TPST-like"/>
</dbReference>
<gene>
    <name evidence="2" type="ORF">GBA63_07395</name>
</gene>
<dbReference type="AlphaFoldDB" id="A0A6G8Q7S9"/>
<keyword evidence="1" id="KW-0808">Transferase</keyword>
<name>A0A6G8Q7S9_9ACTN</name>
<evidence type="ECO:0000313" key="2">
    <source>
        <dbReference type="EMBL" id="QIN82488.1"/>
    </source>
</evidence>
<accession>A0A6G8Q7S9</accession>
<dbReference type="InterPro" id="IPR027417">
    <property type="entry name" value="P-loop_NTPase"/>
</dbReference>
<dbReference type="Proteomes" id="UP000501452">
    <property type="component" value="Chromosome"/>
</dbReference>
<dbReference type="Gene3D" id="3.40.50.300">
    <property type="entry name" value="P-loop containing nucleotide triphosphate hydrolases"/>
    <property type="match status" value="1"/>
</dbReference>
<keyword evidence="3" id="KW-1185">Reference proteome</keyword>
<evidence type="ECO:0000313" key="3">
    <source>
        <dbReference type="Proteomes" id="UP000501452"/>
    </source>
</evidence>
<dbReference type="EMBL" id="CP045119">
    <property type="protein sequence ID" value="QIN82488.1"/>
    <property type="molecule type" value="Genomic_DNA"/>
</dbReference>
<protein>
    <recommendedName>
        <fullName evidence="4">Sulfotransferase</fullName>
    </recommendedName>
</protein>
<dbReference type="Pfam" id="PF13469">
    <property type="entry name" value="Sulfotransfer_3"/>
    <property type="match status" value="1"/>
</dbReference>
<evidence type="ECO:0000256" key="1">
    <source>
        <dbReference type="ARBA" id="ARBA00022679"/>
    </source>
</evidence>
<dbReference type="PANTHER" id="PTHR12788:SF10">
    <property type="entry name" value="PROTEIN-TYROSINE SULFOTRANSFERASE"/>
    <property type="match status" value="1"/>
</dbReference>
<sequence length="307" mass="34348">MNPHVFIVGCQRSGTTLLQRMVDANPNIAIVHESRFVDSYYRDRQGLTPEGNVTGEIVPLIAEHPRFAKLGVDREGLKSLLPDGRAVHYRDFLSGVYDLHGRALGKEVVGDKTPRYVRSIPELHALWPKARFLHLIRDGRDVCLSALQWRSGGELARRFETWKTDPVATAGVWWDWLVRLGREAGRDLGPDLYREVRYETLVAEPAGECERLCEFLGIPYDGAMIRFHEGKTKDQGGLSAKKAWLPVTAGLRDWRGQMAEKDVERFEAAAGATLERLGYPRVVADPSPRAVEHAFRVRAALAASGGL</sequence>
<evidence type="ECO:0008006" key="4">
    <source>
        <dbReference type="Google" id="ProtNLM"/>
    </source>
</evidence>
<dbReference type="SUPFAM" id="SSF52540">
    <property type="entry name" value="P-loop containing nucleoside triphosphate hydrolases"/>
    <property type="match status" value="1"/>
</dbReference>